<reference evidence="1 2" key="1">
    <citation type="submission" date="2018-10" db="EMBL/GenBank/DDBJ databases">
        <authorList>
            <person name="Li J."/>
        </authorList>
    </citation>
    <scope>NUCLEOTIDE SEQUENCE [LARGE SCALE GENOMIC DNA]</scope>
    <source>
        <strain evidence="1 2">JCM 11654</strain>
    </source>
</reference>
<dbReference type="RefSeq" id="WP_030143455.1">
    <property type="nucleotide sequence ID" value="NZ_RCUY01000008.1"/>
</dbReference>
<accession>A0A3L7ASL5</accession>
<dbReference type="Proteomes" id="UP000269438">
    <property type="component" value="Unassembled WGS sequence"/>
</dbReference>
<evidence type="ECO:0000313" key="1">
    <source>
        <dbReference type="EMBL" id="RLP82550.1"/>
    </source>
</evidence>
<dbReference type="AlphaFoldDB" id="A0A3L7ASL5"/>
<dbReference type="OrthoDB" id="5121327at2"/>
<dbReference type="EMBL" id="RCUY01000008">
    <property type="protein sequence ID" value="RLP82550.1"/>
    <property type="molecule type" value="Genomic_DNA"/>
</dbReference>
<keyword evidence="2" id="KW-1185">Reference proteome</keyword>
<name>A0A3L7ASL5_9MICO</name>
<comment type="caution">
    <text evidence="1">The sequence shown here is derived from an EMBL/GenBank/DDBJ whole genome shotgun (WGS) entry which is preliminary data.</text>
</comment>
<evidence type="ECO:0000313" key="2">
    <source>
        <dbReference type="Proteomes" id="UP000269438"/>
    </source>
</evidence>
<protein>
    <submittedName>
        <fullName evidence="1">Uncharacterized protein</fullName>
    </submittedName>
</protein>
<gene>
    <name evidence="1" type="ORF">D9V34_09180</name>
</gene>
<proteinExistence type="predicted"/>
<organism evidence="1 2">
    <name type="scientific">Mycetocola lacteus</name>
    <dbReference type="NCBI Taxonomy" id="76637"/>
    <lineage>
        <taxon>Bacteria</taxon>
        <taxon>Bacillati</taxon>
        <taxon>Actinomycetota</taxon>
        <taxon>Actinomycetes</taxon>
        <taxon>Micrococcales</taxon>
        <taxon>Microbacteriaceae</taxon>
        <taxon>Mycetocola</taxon>
    </lineage>
</organism>
<sequence>MKNFLIFLAGIAAGFVVAHEVNKTTRGRRFFSELDGRMREFGDIVADSYKLREAELREDSDISTTTK</sequence>